<reference evidence="1 2" key="1">
    <citation type="journal article" date="2016" name="Nat. Commun.">
        <title>Thousands of microbial genomes shed light on interconnected biogeochemical processes in an aquifer system.</title>
        <authorList>
            <person name="Anantharaman K."/>
            <person name="Brown C.T."/>
            <person name="Hug L.A."/>
            <person name="Sharon I."/>
            <person name="Castelle C.J."/>
            <person name="Probst A.J."/>
            <person name="Thomas B.C."/>
            <person name="Singh A."/>
            <person name="Wilkins M.J."/>
            <person name="Karaoz U."/>
            <person name="Brodie E.L."/>
            <person name="Williams K.H."/>
            <person name="Hubbard S.S."/>
            <person name="Banfield J.F."/>
        </authorList>
    </citation>
    <scope>NUCLEOTIDE SEQUENCE [LARGE SCALE GENOMIC DNA]</scope>
</reference>
<accession>A0A1F5NGA9</accession>
<comment type="caution">
    <text evidence="1">The sequence shown here is derived from an EMBL/GenBank/DDBJ whole genome shotgun (WGS) entry which is preliminary data.</text>
</comment>
<organism evidence="1 2">
    <name type="scientific">Candidatus Doudnabacteria bacterium RIFCSPHIGHO2_01_52_17</name>
    <dbReference type="NCBI Taxonomy" id="1817820"/>
    <lineage>
        <taxon>Bacteria</taxon>
        <taxon>Candidatus Doudnaibacteriota</taxon>
    </lineage>
</organism>
<dbReference type="InterPro" id="IPR021109">
    <property type="entry name" value="Peptidase_aspartic_dom_sf"/>
</dbReference>
<dbReference type="EMBL" id="MFEG01000004">
    <property type="protein sequence ID" value="OGE76542.1"/>
    <property type="molecule type" value="Genomic_DNA"/>
</dbReference>
<dbReference type="Proteomes" id="UP000176547">
    <property type="component" value="Unassembled WGS sequence"/>
</dbReference>
<evidence type="ECO:0000313" key="1">
    <source>
        <dbReference type="EMBL" id="OGE76542.1"/>
    </source>
</evidence>
<dbReference type="Gene3D" id="2.40.70.10">
    <property type="entry name" value="Acid Proteases"/>
    <property type="match status" value="1"/>
</dbReference>
<evidence type="ECO:0000313" key="2">
    <source>
        <dbReference type="Proteomes" id="UP000176547"/>
    </source>
</evidence>
<proteinExistence type="predicted"/>
<sequence length="145" mass="16236">MTLKFDYVKFQRPVKSKVLGPSAIWPIIDIELATDTKSLRYSALVDSGADFCIFDAEIGENLGIDVRSGHKELFGGIQKIDKQAEAFFHPIQLIVGGKKSYTMVSFSYDIGKSAFGVLGQVGFFDLFIVKFDFKKERVELTERPA</sequence>
<evidence type="ECO:0008006" key="3">
    <source>
        <dbReference type="Google" id="ProtNLM"/>
    </source>
</evidence>
<gene>
    <name evidence="1" type="ORF">A3K06_02100</name>
</gene>
<name>A0A1F5NGA9_9BACT</name>
<dbReference type="AlphaFoldDB" id="A0A1F5NGA9"/>
<protein>
    <recommendedName>
        <fullName evidence="3">Peptidase A2 domain-containing protein</fullName>
    </recommendedName>
</protein>